<dbReference type="PANTHER" id="PTHR24220:SF685">
    <property type="entry name" value="ABC TRANSPORTER RELATED"/>
    <property type="match status" value="1"/>
</dbReference>
<dbReference type="Pfam" id="PF00005">
    <property type="entry name" value="ABC_tran"/>
    <property type="match status" value="1"/>
</dbReference>
<evidence type="ECO:0000256" key="2">
    <source>
        <dbReference type="ARBA" id="ARBA00022741"/>
    </source>
</evidence>
<keyword evidence="6" id="KW-1185">Reference proteome</keyword>
<dbReference type="SUPFAM" id="SSF52540">
    <property type="entry name" value="P-loop containing nucleoside triphosphate hydrolases"/>
    <property type="match status" value="1"/>
</dbReference>
<gene>
    <name evidence="5" type="ORF">ACFPUZ_04780</name>
</gene>
<reference evidence="6" key="1">
    <citation type="journal article" date="2019" name="Int. J. Syst. Evol. Microbiol.">
        <title>The Global Catalogue of Microorganisms (GCM) 10K type strain sequencing project: providing services to taxonomists for standard genome sequencing and annotation.</title>
        <authorList>
            <consortium name="The Broad Institute Genomics Platform"/>
            <consortium name="The Broad Institute Genome Sequencing Center for Infectious Disease"/>
            <person name="Wu L."/>
            <person name="Ma J."/>
        </authorList>
    </citation>
    <scope>NUCLEOTIDE SEQUENCE [LARGE SCALE GENOMIC DNA]</scope>
    <source>
        <strain evidence="6">CCUG 51943</strain>
    </source>
</reference>
<protein>
    <submittedName>
        <fullName evidence="5">ABC transporter ATP-binding protein</fullName>
    </submittedName>
</protein>
<dbReference type="InterPro" id="IPR003439">
    <property type="entry name" value="ABC_transporter-like_ATP-bd"/>
</dbReference>
<evidence type="ECO:0000259" key="4">
    <source>
        <dbReference type="PROSITE" id="PS50893"/>
    </source>
</evidence>
<dbReference type="GO" id="GO:0005524">
    <property type="term" value="F:ATP binding"/>
    <property type="evidence" value="ECO:0007669"/>
    <property type="project" value="UniProtKB-KW"/>
</dbReference>
<dbReference type="CDD" id="cd03255">
    <property type="entry name" value="ABC_MJ0796_LolCDE_FtsE"/>
    <property type="match status" value="1"/>
</dbReference>
<organism evidence="5 6">
    <name type="scientific">Corynebacterium nasicanis</name>
    <dbReference type="NCBI Taxonomy" id="1448267"/>
    <lineage>
        <taxon>Bacteria</taxon>
        <taxon>Bacillati</taxon>
        <taxon>Actinomycetota</taxon>
        <taxon>Actinomycetes</taxon>
        <taxon>Mycobacteriales</taxon>
        <taxon>Corynebacteriaceae</taxon>
        <taxon>Corynebacterium</taxon>
    </lineage>
</organism>
<evidence type="ECO:0000256" key="3">
    <source>
        <dbReference type="ARBA" id="ARBA00022840"/>
    </source>
</evidence>
<accession>A0ABW1QBJ1</accession>
<dbReference type="PROSITE" id="PS00211">
    <property type="entry name" value="ABC_TRANSPORTER_1"/>
    <property type="match status" value="1"/>
</dbReference>
<name>A0ABW1QBJ1_9CORY</name>
<dbReference type="Gene3D" id="3.40.50.300">
    <property type="entry name" value="P-loop containing nucleotide triphosphate hydrolases"/>
    <property type="match status" value="1"/>
</dbReference>
<evidence type="ECO:0000313" key="5">
    <source>
        <dbReference type="EMBL" id="MFC6146117.1"/>
    </source>
</evidence>
<evidence type="ECO:0000256" key="1">
    <source>
        <dbReference type="ARBA" id="ARBA00022448"/>
    </source>
</evidence>
<evidence type="ECO:0000313" key="6">
    <source>
        <dbReference type="Proteomes" id="UP001596244"/>
    </source>
</evidence>
<dbReference type="InterPro" id="IPR017911">
    <property type="entry name" value="MacB-like_ATP-bd"/>
</dbReference>
<dbReference type="InterPro" id="IPR003593">
    <property type="entry name" value="AAA+_ATPase"/>
</dbReference>
<dbReference type="Proteomes" id="UP001596244">
    <property type="component" value="Unassembled WGS sequence"/>
</dbReference>
<dbReference type="PROSITE" id="PS50893">
    <property type="entry name" value="ABC_TRANSPORTER_2"/>
    <property type="match status" value="1"/>
</dbReference>
<dbReference type="SMART" id="SM00382">
    <property type="entry name" value="AAA"/>
    <property type="match status" value="1"/>
</dbReference>
<keyword evidence="2" id="KW-0547">Nucleotide-binding</keyword>
<comment type="caution">
    <text evidence="5">The sequence shown here is derived from an EMBL/GenBank/DDBJ whole genome shotgun (WGS) entry which is preliminary data.</text>
</comment>
<dbReference type="EMBL" id="JBHSQE010000003">
    <property type="protein sequence ID" value="MFC6146117.1"/>
    <property type="molecule type" value="Genomic_DNA"/>
</dbReference>
<keyword evidence="3 5" id="KW-0067">ATP-binding</keyword>
<dbReference type="PANTHER" id="PTHR24220">
    <property type="entry name" value="IMPORT ATP-BINDING PROTEIN"/>
    <property type="match status" value="1"/>
</dbReference>
<sequence>MSPSSPAPLELQNVSCVFGSGPRRVVALEDVSLTLEPGELVAVMGPSGSGKSTLLNVAGLLQTPTSGRVLIDGVDAADLTPTRSALLRRSRIGLIFQHYNLVPTLTVGENVSLPLELDGLSPEQCREAARIALLEVGLEGLDSRFPEEISGGQAQRAAIARALIGERTVLLADEPTGALDTTTGDAVLRILRERVDEGAAGMIVTHEPRFAAWADRVIVVRDGRLIDEGSDLS</sequence>
<dbReference type="InterPro" id="IPR017871">
    <property type="entry name" value="ABC_transporter-like_CS"/>
</dbReference>
<dbReference type="InterPro" id="IPR015854">
    <property type="entry name" value="ABC_transpr_LolD-like"/>
</dbReference>
<proteinExistence type="predicted"/>
<dbReference type="InterPro" id="IPR027417">
    <property type="entry name" value="P-loop_NTPase"/>
</dbReference>
<dbReference type="RefSeq" id="WP_377000417.1">
    <property type="nucleotide sequence ID" value="NZ_JBHSQE010000003.1"/>
</dbReference>
<feature type="domain" description="ABC transporter" evidence="4">
    <location>
        <begin position="9"/>
        <end position="232"/>
    </location>
</feature>
<keyword evidence="1" id="KW-0813">Transport</keyword>